<evidence type="ECO:0000313" key="1">
    <source>
        <dbReference type="EMBL" id="EAS07469.2"/>
    </source>
</evidence>
<keyword evidence="2" id="KW-1185">Reference proteome</keyword>
<dbReference type="HOGENOM" id="CLU_1573792_0_0_1"/>
<evidence type="ECO:0000313" key="2">
    <source>
        <dbReference type="Proteomes" id="UP000009168"/>
    </source>
</evidence>
<dbReference type="GeneID" id="7823876"/>
<dbReference type="AlphaFoldDB" id="Q24HW9"/>
<name>Q24HW9_TETTS</name>
<organism evidence="1 2">
    <name type="scientific">Tetrahymena thermophila (strain SB210)</name>
    <dbReference type="NCBI Taxonomy" id="312017"/>
    <lineage>
        <taxon>Eukaryota</taxon>
        <taxon>Sar</taxon>
        <taxon>Alveolata</taxon>
        <taxon>Ciliophora</taxon>
        <taxon>Intramacronucleata</taxon>
        <taxon>Oligohymenophorea</taxon>
        <taxon>Hymenostomatida</taxon>
        <taxon>Tetrahymenina</taxon>
        <taxon>Tetrahymenidae</taxon>
        <taxon>Tetrahymena</taxon>
    </lineage>
</organism>
<dbReference type="OrthoDB" id="120976at2759"/>
<proteinExistence type="predicted"/>
<dbReference type="InParanoid" id="Q24HW9"/>
<reference evidence="2" key="1">
    <citation type="journal article" date="2006" name="PLoS Biol.">
        <title>Macronuclear genome sequence of the ciliate Tetrahymena thermophila, a model eukaryote.</title>
        <authorList>
            <person name="Eisen J.A."/>
            <person name="Coyne R.S."/>
            <person name="Wu M."/>
            <person name="Wu D."/>
            <person name="Thiagarajan M."/>
            <person name="Wortman J.R."/>
            <person name="Badger J.H."/>
            <person name="Ren Q."/>
            <person name="Amedeo P."/>
            <person name="Jones K.M."/>
            <person name="Tallon L.J."/>
            <person name="Delcher A.L."/>
            <person name="Salzberg S.L."/>
            <person name="Silva J.C."/>
            <person name="Haas B.J."/>
            <person name="Majoros W.H."/>
            <person name="Farzad M."/>
            <person name="Carlton J.M."/>
            <person name="Smith R.K. Jr."/>
            <person name="Garg J."/>
            <person name="Pearlman R.E."/>
            <person name="Karrer K.M."/>
            <person name="Sun L."/>
            <person name="Manning G."/>
            <person name="Elde N.C."/>
            <person name="Turkewitz A.P."/>
            <person name="Asai D.J."/>
            <person name="Wilkes D.E."/>
            <person name="Wang Y."/>
            <person name="Cai H."/>
            <person name="Collins K."/>
            <person name="Stewart B.A."/>
            <person name="Lee S.R."/>
            <person name="Wilamowska K."/>
            <person name="Weinberg Z."/>
            <person name="Ruzzo W.L."/>
            <person name="Wloga D."/>
            <person name="Gaertig J."/>
            <person name="Frankel J."/>
            <person name="Tsao C.-C."/>
            <person name="Gorovsky M.A."/>
            <person name="Keeling P.J."/>
            <person name="Waller R.F."/>
            <person name="Patron N.J."/>
            <person name="Cherry J.M."/>
            <person name="Stover N.A."/>
            <person name="Krieger C.J."/>
            <person name="del Toro C."/>
            <person name="Ryder H.F."/>
            <person name="Williamson S.C."/>
            <person name="Barbeau R.A."/>
            <person name="Hamilton E.P."/>
            <person name="Orias E."/>
        </authorList>
    </citation>
    <scope>NUCLEOTIDE SEQUENCE [LARGE SCALE GENOMIC DNA]</scope>
    <source>
        <strain evidence="2">SB210</strain>
    </source>
</reference>
<protein>
    <submittedName>
        <fullName evidence="1">Uncharacterized protein</fullName>
    </submittedName>
</protein>
<dbReference type="Proteomes" id="UP000009168">
    <property type="component" value="Unassembled WGS sequence"/>
</dbReference>
<gene>
    <name evidence="1" type="ORF">TTHERM_00572050</name>
</gene>
<accession>Q24HW9</accession>
<sequence length="183" mass="21876">MSNNQIYAQILSLQNIFNLKFEACKEPRLNEIQDQGNILLEETMSNLINLKSLQLNLDGNQIEDRKNRNTRTYKCTQNTTQNLNLIINIFIFILFQVRCYNSFKLKTEVQFRFAKYYIGTKHQRTQICSFGKIKWGTDRQRVLLKVLIVVLIWQDQLQKHLQIYLEKKVHFQLVKHQVVVVER</sequence>
<dbReference type="RefSeq" id="XP_001027711.2">
    <property type="nucleotide sequence ID" value="XM_001027711.2"/>
</dbReference>
<dbReference type="EMBL" id="GG662498">
    <property type="protein sequence ID" value="EAS07469.2"/>
    <property type="molecule type" value="Genomic_DNA"/>
</dbReference>
<dbReference type="KEGG" id="tet:TTHERM_00572050"/>